<evidence type="ECO:0000256" key="5">
    <source>
        <dbReference type="ARBA" id="ARBA00022692"/>
    </source>
</evidence>
<evidence type="ECO:0000256" key="1">
    <source>
        <dbReference type="ARBA" id="ARBA00004141"/>
    </source>
</evidence>
<comment type="caution">
    <text evidence="13">The sequence shown here is derived from an EMBL/GenBank/DDBJ whole genome shotgun (WGS) entry which is preliminary data.</text>
</comment>
<evidence type="ECO:0000256" key="2">
    <source>
        <dbReference type="ARBA" id="ARBA00005248"/>
    </source>
</evidence>
<evidence type="ECO:0000256" key="10">
    <source>
        <dbReference type="ARBA" id="ARBA00023201"/>
    </source>
</evidence>
<evidence type="ECO:0000313" key="14">
    <source>
        <dbReference type="Proteomes" id="UP000242180"/>
    </source>
</evidence>
<keyword evidence="5 11" id="KW-0812">Transmembrane</keyword>
<dbReference type="Gene3D" id="1.20.1530.20">
    <property type="match status" value="1"/>
</dbReference>
<feature type="transmembrane region" description="Helical" evidence="11">
    <location>
        <begin position="6"/>
        <end position="28"/>
    </location>
</feature>
<evidence type="ECO:0000256" key="7">
    <source>
        <dbReference type="ARBA" id="ARBA00023053"/>
    </source>
</evidence>
<evidence type="ECO:0000256" key="3">
    <source>
        <dbReference type="ARBA" id="ARBA00022448"/>
    </source>
</evidence>
<evidence type="ECO:0000256" key="11">
    <source>
        <dbReference type="SAM" id="Phobius"/>
    </source>
</evidence>
<keyword evidence="8" id="KW-0406">Ion transport</keyword>
<dbReference type="InterPro" id="IPR004712">
    <property type="entry name" value="Na+/H+_antiporter_fungi"/>
</dbReference>
<feature type="transmembrane region" description="Helical" evidence="11">
    <location>
        <begin position="33"/>
        <end position="52"/>
    </location>
</feature>
<comment type="similarity">
    <text evidence="2">Belongs to the fungal Na(+)/H(+) exchanger family.</text>
</comment>
<organism evidence="13 14">
    <name type="scientific">Syncephalastrum racemosum</name>
    <name type="common">Filamentous fungus</name>
    <dbReference type="NCBI Taxonomy" id="13706"/>
    <lineage>
        <taxon>Eukaryota</taxon>
        <taxon>Fungi</taxon>
        <taxon>Fungi incertae sedis</taxon>
        <taxon>Mucoromycota</taxon>
        <taxon>Mucoromycotina</taxon>
        <taxon>Mucoromycetes</taxon>
        <taxon>Mucorales</taxon>
        <taxon>Syncephalastraceae</taxon>
        <taxon>Syncephalastrum</taxon>
    </lineage>
</organism>
<dbReference type="PANTHER" id="PTHR31382">
    <property type="entry name" value="NA(+)/H(+) ANTIPORTER"/>
    <property type="match status" value="1"/>
</dbReference>
<dbReference type="GO" id="GO:0120029">
    <property type="term" value="P:proton export across plasma membrane"/>
    <property type="evidence" value="ECO:0007669"/>
    <property type="project" value="InterPro"/>
</dbReference>
<evidence type="ECO:0000256" key="9">
    <source>
        <dbReference type="ARBA" id="ARBA00023136"/>
    </source>
</evidence>
<keyword evidence="10" id="KW-0739">Sodium transport</keyword>
<dbReference type="GO" id="GO:0042391">
    <property type="term" value="P:regulation of membrane potential"/>
    <property type="evidence" value="ECO:0007669"/>
    <property type="project" value="InterPro"/>
</dbReference>
<reference evidence="13 14" key="1">
    <citation type="submission" date="2016-07" db="EMBL/GenBank/DDBJ databases">
        <title>Pervasive Adenine N6-methylation of Active Genes in Fungi.</title>
        <authorList>
            <consortium name="DOE Joint Genome Institute"/>
            <person name="Mondo S.J."/>
            <person name="Dannebaum R.O."/>
            <person name="Kuo R.C."/>
            <person name="Labutti K."/>
            <person name="Haridas S."/>
            <person name="Kuo A."/>
            <person name="Salamov A."/>
            <person name="Ahrendt S.R."/>
            <person name="Lipzen A."/>
            <person name="Sullivan W."/>
            <person name="Andreopoulos W.B."/>
            <person name="Clum A."/>
            <person name="Lindquist E."/>
            <person name="Daum C."/>
            <person name="Ramamoorthy G.K."/>
            <person name="Gryganskyi A."/>
            <person name="Culley D."/>
            <person name="Magnuson J.K."/>
            <person name="James T.Y."/>
            <person name="O'Malley M.A."/>
            <person name="Stajich J.E."/>
            <person name="Spatafora J.W."/>
            <person name="Visel A."/>
            <person name="Grigoriev I.V."/>
        </authorList>
    </citation>
    <scope>NUCLEOTIDE SEQUENCE [LARGE SCALE GENOMIC DNA]</scope>
    <source>
        <strain evidence="13 14">NRRL 2496</strain>
    </source>
</reference>
<keyword evidence="7" id="KW-0915">Sodium</keyword>
<keyword evidence="9 11" id="KW-0472">Membrane</keyword>
<feature type="transmembrane region" description="Helical" evidence="11">
    <location>
        <begin position="198"/>
        <end position="219"/>
    </location>
</feature>
<evidence type="ECO:0000256" key="4">
    <source>
        <dbReference type="ARBA" id="ARBA00022449"/>
    </source>
</evidence>
<name>A0A1X2HAX9_SYNRA</name>
<sequence length="475" mass="52949">MSVDETVSCIAAVFGGFILCYGLCSLVIKERLYISEASVAVLCGILVGPYGFKLVVVDEWVSRVDFTREFCRLVIAIQVMAAGVALPKAYLRKEGLSLLVLLGPVMGWMWLASAACVYYVIPKLTFLESLMIASCFTPTDPVLANSIVQGHFAEKYVPAHVRNIISAESGANDGLGYPFLFLALLLMRLPTHEALTTWFLDIILYDIVYAALLGFAAGYIARVLLRYAQEKNLIDNESFLVYAVALALFLMGTVSLLGSDDLLACFIAGNSFTWDDWFRVRTEESHLMATVDMLLNLSIFIYIGCTMPWSSFVDTTLGLSIQRLLFLALLVHLFRRVPVITALYKWIPAIRTWREAAFSGWFGPMGVGSVFYAMVALEQLDPQGPHAYARELMEPVVYFIAFTSIIVHGVTIPLFFMGKLATQSWTDLPRTRFYVNEDSNESLAFNQSMREQADNLSTYGALSIYSEDSKIVCNE</sequence>
<dbReference type="InterPro" id="IPR006153">
    <property type="entry name" value="Cation/H_exchanger_TM"/>
</dbReference>
<protein>
    <submittedName>
        <fullName evidence="13">Cation/H+ exchanger</fullName>
    </submittedName>
</protein>
<evidence type="ECO:0000259" key="12">
    <source>
        <dbReference type="Pfam" id="PF00999"/>
    </source>
</evidence>
<evidence type="ECO:0000313" key="13">
    <source>
        <dbReference type="EMBL" id="ORY95837.1"/>
    </source>
</evidence>
<keyword evidence="6 11" id="KW-1133">Transmembrane helix</keyword>
<dbReference type="InParanoid" id="A0A1X2HAX9"/>
<dbReference type="GO" id="GO:0005886">
    <property type="term" value="C:plasma membrane"/>
    <property type="evidence" value="ECO:0007669"/>
    <property type="project" value="InterPro"/>
</dbReference>
<dbReference type="FunFam" id="1.20.1530.20:FF:000015">
    <property type="entry name" value="Na(+)/H(+) antiporter 2"/>
    <property type="match status" value="1"/>
</dbReference>
<accession>A0A1X2HAX9</accession>
<dbReference type="Proteomes" id="UP000242180">
    <property type="component" value="Unassembled WGS sequence"/>
</dbReference>
<feature type="transmembrane region" description="Helical" evidence="11">
    <location>
        <begin position="356"/>
        <end position="376"/>
    </location>
</feature>
<evidence type="ECO:0000256" key="6">
    <source>
        <dbReference type="ARBA" id="ARBA00022989"/>
    </source>
</evidence>
<dbReference type="EMBL" id="MCGN01000006">
    <property type="protein sequence ID" value="ORY95837.1"/>
    <property type="molecule type" value="Genomic_DNA"/>
</dbReference>
<dbReference type="OMA" id="AMWFGPK"/>
<evidence type="ECO:0000256" key="8">
    <source>
        <dbReference type="ARBA" id="ARBA00023065"/>
    </source>
</evidence>
<feature type="domain" description="Cation/H+ exchanger transmembrane" evidence="12">
    <location>
        <begin position="23"/>
        <end position="416"/>
    </location>
</feature>
<dbReference type="AlphaFoldDB" id="A0A1X2HAX9"/>
<dbReference type="InterPro" id="IPR038770">
    <property type="entry name" value="Na+/solute_symporter_sf"/>
</dbReference>
<feature type="transmembrane region" description="Helical" evidence="11">
    <location>
        <begin position="239"/>
        <end position="272"/>
    </location>
</feature>
<feature type="transmembrane region" description="Helical" evidence="11">
    <location>
        <begin position="396"/>
        <end position="416"/>
    </location>
</feature>
<comment type="subcellular location">
    <subcellularLocation>
        <location evidence="1">Membrane</location>
        <topology evidence="1">Multi-pass membrane protein</topology>
    </subcellularLocation>
</comment>
<proteinExistence type="inferred from homology"/>
<dbReference type="STRING" id="13706.A0A1X2HAX9"/>
<keyword evidence="14" id="KW-1185">Reference proteome</keyword>
<dbReference type="GO" id="GO:0015385">
    <property type="term" value="F:sodium:proton antiporter activity"/>
    <property type="evidence" value="ECO:0007669"/>
    <property type="project" value="InterPro"/>
</dbReference>
<gene>
    <name evidence="13" type="ORF">BCR43DRAFT_493677</name>
</gene>
<feature type="transmembrane region" description="Helical" evidence="11">
    <location>
        <begin position="293"/>
        <end position="312"/>
    </location>
</feature>
<dbReference type="Pfam" id="PF00999">
    <property type="entry name" value="Na_H_Exchanger"/>
    <property type="match status" value="1"/>
</dbReference>
<keyword evidence="3" id="KW-0813">Transport</keyword>
<feature type="transmembrane region" description="Helical" evidence="11">
    <location>
        <begin position="72"/>
        <end position="91"/>
    </location>
</feature>
<dbReference type="GO" id="GO:0036376">
    <property type="term" value="P:sodium ion export across plasma membrane"/>
    <property type="evidence" value="ECO:0007669"/>
    <property type="project" value="InterPro"/>
</dbReference>
<keyword evidence="4" id="KW-0050">Antiport</keyword>
<dbReference type="PANTHER" id="PTHR31382:SF1">
    <property type="entry name" value="SODIUM ION_PROTON EXCHANGER (EUROFUNG)"/>
    <property type="match status" value="1"/>
</dbReference>
<dbReference type="OrthoDB" id="2190219at2759"/>
<feature type="transmembrane region" description="Helical" evidence="11">
    <location>
        <begin position="98"/>
        <end position="121"/>
    </location>
</feature>